<dbReference type="AlphaFoldDB" id="A0A5E4NKC6"/>
<evidence type="ECO:0000313" key="2">
    <source>
        <dbReference type="Proteomes" id="UP000325440"/>
    </source>
</evidence>
<dbReference type="PANTHER" id="PTHR31511">
    <property type="entry name" value="PROTEIN CBG23764"/>
    <property type="match status" value="1"/>
</dbReference>
<dbReference type="EMBL" id="CABPRJ010002017">
    <property type="protein sequence ID" value="VVC42844.1"/>
    <property type="molecule type" value="Genomic_DNA"/>
</dbReference>
<dbReference type="SUPFAM" id="SSF56672">
    <property type="entry name" value="DNA/RNA polymerases"/>
    <property type="match status" value="1"/>
</dbReference>
<protein>
    <submittedName>
        <fullName evidence="1">DNA polymerase, palm domain</fullName>
    </submittedName>
</protein>
<dbReference type="InterPro" id="IPR043502">
    <property type="entry name" value="DNA/RNA_pol_sf"/>
</dbReference>
<organism evidence="1 2">
    <name type="scientific">Cinara cedri</name>
    <dbReference type="NCBI Taxonomy" id="506608"/>
    <lineage>
        <taxon>Eukaryota</taxon>
        <taxon>Metazoa</taxon>
        <taxon>Ecdysozoa</taxon>
        <taxon>Arthropoda</taxon>
        <taxon>Hexapoda</taxon>
        <taxon>Insecta</taxon>
        <taxon>Pterygota</taxon>
        <taxon>Neoptera</taxon>
        <taxon>Paraneoptera</taxon>
        <taxon>Hemiptera</taxon>
        <taxon>Sternorrhyncha</taxon>
        <taxon>Aphidomorpha</taxon>
        <taxon>Aphidoidea</taxon>
        <taxon>Aphididae</taxon>
        <taxon>Lachninae</taxon>
        <taxon>Cinara</taxon>
    </lineage>
</organism>
<dbReference type="OrthoDB" id="6610558at2759"/>
<sequence length="392" mass="46441">MYDNLQPRPDILFYGTRIQFRLQAEVHKDKSGTSNGLRYAADGYTAVSYRRVSVHLNETSDIARVYEVDIEYLEHLHEDHNDFPFLPNNGVPPDSKVKKLMVNRLIVKKVHRVMQFNQLPWLKKYIYLNTDMRKKAANNFEKDFYKLMNNTIFSKRRINIELVSNEQRVQKLINRITFKYCTTYNENLCAISLENKIIISAILSILDLPYWTSQKIKMYDYHYNVMRKHFKDTISLLYTNTNSLVYHIKTKDFDLDLRSKPGLLECTDTVNRPKDHQCYVKERKKVPGLFSEESDGRTITEFCALRAKSYAYKINGVKKIKAKGIRGHVVKNHMTFNDHNKCLFGVRDLNVHRENVSIWWFLHQLKTIFTNKLAYNKYDDKRITMRDTHNGI</sequence>
<accession>A0A5E4NKC6</accession>
<gene>
    <name evidence="1" type="ORF">CINCED_3A010788</name>
</gene>
<dbReference type="GO" id="GO:0071897">
    <property type="term" value="P:DNA biosynthetic process"/>
    <property type="evidence" value="ECO:0007669"/>
    <property type="project" value="UniProtKB-ARBA"/>
</dbReference>
<evidence type="ECO:0000313" key="1">
    <source>
        <dbReference type="EMBL" id="VVC42844.1"/>
    </source>
</evidence>
<proteinExistence type="predicted"/>
<keyword evidence="2" id="KW-1185">Reference proteome</keyword>
<name>A0A5E4NKC6_9HEMI</name>
<reference evidence="1 2" key="1">
    <citation type="submission" date="2019-08" db="EMBL/GenBank/DDBJ databases">
        <authorList>
            <person name="Alioto T."/>
            <person name="Alioto T."/>
            <person name="Gomez Garrido J."/>
        </authorList>
    </citation>
    <scope>NUCLEOTIDE SEQUENCE [LARGE SCALE GENOMIC DNA]</scope>
</reference>
<dbReference type="Proteomes" id="UP000325440">
    <property type="component" value="Unassembled WGS sequence"/>
</dbReference>
<dbReference type="PANTHER" id="PTHR31511:SF12">
    <property type="entry name" value="RHO TERMINATION FACTOR N-TERMINAL DOMAIN-CONTAINING PROTEIN"/>
    <property type="match status" value="1"/>
</dbReference>